<dbReference type="GO" id="GO:0005576">
    <property type="term" value="C:extracellular region"/>
    <property type="evidence" value="ECO:0007669"/>
    <property type="project" value="InterPro"/>
</dbReference>
<feature type="compositionally biased region" description="Basic and acidic residues" evidence="1">
    <location>
        <begin position="71"/>
        <end position="80"/>
    </location>
</feature>
<feature type="domain" description="Chitin-binding type-2" evidence="3">
    <location>
        <begin position="154"/>
        <end position="209"/>
    </location>
</feature>
<sequence>MLLITLFAICVSMALAEDHCRDVKGSMWRSDPGDCSRFYVCFHGMEFKYNCPTNTVTDVVSRACVPKGSRLDTCKKEGKPDTSQGKPDLDQGKPNSEEVSPTVDQGKTDTDQAKPKPVQVTPNTDQGKPDTTQGKPDVDLGKPVLGGLTVIQTQTVCQSTPKERLPHSNCGKYVDCHSGVPLVHECPYPQLYNIYTEQCQHHDLVQCQTRKEPKSPCDYDAYQCGLSSHCMPCELRFPSCDGAGDGPNPWTGREWTPYFITCYKERLTFQSKCSLAASSAASYVFDPVKKRCVDAKKVDMTNV</sequence>
<dbReference type="GO" id="GO:0008061">
    <property type="term" value="F:chitin binding"/>
    <property type="evidence" value="ECO:0007669"/>
    <property type="project" value="InterPro"/>
</dbReference>
<dbReference type="Proteomes" id="UP000242188">
    <property type="component" value="Unassembled WGS sequence"/>
</dbReference>
<proteinExistence type="predicted"/>
<dbReference type="InterPro" id="IPR002557">
    <property type="entry name" value="Chitin-bd_dom"/>
</dbReference>
<dbReference type="OrthoDB" id="6114806at2759"/>
<organism evidence="4 5">
    <name type="scientific">Mizuhopecten yessoensis</name>
    <name type="common">Japanese scallop</name>
    <name type="synonym">Patinopecten yessoensis</name>
    <dbReference type="NCBI Taxonomy" id="6573"/>
    <lineage>
        <taxon>Eukaryota</taxon>
        <taxon>Metazoa</taxon>
        <taxon>Spiralia</taxon>
        <taxon>Lophotrochozoa</taxon>
        <taxon>Mollusca</taxon>
        <taxon>Bivalvia</taxon>
        <taxon>Autobranchia</taxon>
        <taxon>Pteriomorphia</taxon>
        <taxon>Pectinida</taxon>
        <taxon>Pectinoidea</taxon>
        <taxon>Pectinidae</taxon>
        <taxon>Mizuhopecten</taxon>
    </lineage>
</organism>
<dbReference type="SUPFAM" id="SSF57625">
    <property type="entry name" value="Invertebrate chitin-binding proteins"/>
    <property type="match status" value="2"/>
</dbReference>
<feature type="signal peptide" evidence="2">
    <location>
        <begin position="1"/>
        <end position="16"/>
    </location>
</feature>
<keyword evidence="2" id="KW-0732">Signal</keyword>
<dbReference type="SMART" id="SM00494">
    <property type="entry name" value="ChtBD2"/>
    <property type="match status" value="2"/>
</dbReference>
<gene>
    <name evidence="4" type="ORF">KP79_PYT12115</name>
</gene>
<evidence type="ECO:0000259" key="3">
    <source>
        <dbReference type="PROSITE" id="PS50940"/>
    </source>
</evidence>
<dbReference type="Pfam" id="PF01607">
    <property type="entry name" value="CBM_14"/>
    <property type="match status" value="2"/>
</dbReference>
<feature type="compositionally biased region" description="Polar residues" evidence="1">
    <location>
        <begin position="93"/>
        <end position="105"/>
    </location>
</feature>
<accession>A0A210Q2K5</accession>
<keyword evidence="5" id="KW-1185">Reference proteome</keyword>
<dbReference type="Gene3D" id="2.170.140.10">
    <property type="entry name" value="Chitin binding domain"/>
    <property type="match status" value="2"/>
</dbReference>
<evidence type="ECO:0000256" key="1">
    <source>
        <dbReference type="SAM" id="MobiDB-lite"/>
    </source>
</evidence>
<dbReference type="EMBL" id="NEDP02005189">
    <property type="protein sequence ID" value="OWF42966.1"/>
    <property type="molecule type" value="Genomic_DNA"/>
</dbReference>
<name>A0A210Q2K5_MIZYE</name>
<comment type="caution">
    <text evidence="4">The sequence shown here is derived from an EMBL/GenBank/DDBJ whole genome shotgun (WGS) entry which is preliminary data.</text>
</comment>
<dbReference type="AlphaFoldDB" id="A0A210Q2K5"/>
<evidence type="ECO:0000256" key="2">
    <source>
        <dbReference type="SAM" id="SignalP"/>
    </source>
</evidence>
<protein>
    <recommendedName>
        <fullName evidence="3">Chitin-binding type-2 domain-containing protein</fullName>
    </recommendedName>
</protein>
<feature type="domain" description="Chitin-binding type-2" evidence="3">
    <location>
        <begin position="17"/>
        <end position="76"/>
    </location>
</feature>
<reference evidence="4 5" key="1">
    <citation type="journal article" date="2017" name="Nat. Ecol. Evol.">
        <title>Scallop genome provides insights into evolution of bilaterian karyotype and development.</title>
        <authorList>
            <person name="Wang S."/>
            <person name="Zhang J."/>
            <person name="Jiao W."/>
            <person name="Li J."/>
            <person name="Xun X."/>
            <person name="Sun Y."/>
            <person name="Guo X."/>
            <person name="Huan P."/>
            <person name="Dong B."/>
            <person name="Zhang L."/>
            <person name="Hu X."/>
            <person name="Sun X."/>
            <person name="Wang J."/>
            <person name="Zhao C."/>
            <person name="Wang Y."/>
            <person name="Wang D."/>
            <person name="Huang X."/>
            <person name="Wang R."/>
            <person name="Lv J."/>
            <person name="Li Y."/>
            <person name="Zhang Z."/>
            <person name="Liu B."/>
            <person name="Lu W."/>
            <person name="Hui Y."/>
            <person name="Liang J."/>
            <person name="Zhou Z."/>
            <person name="Hou R."/>
            <person name="Li X."/>
            <person name="Liu Y."/>
            <person name="Li H."/>
            <person name="Ning X."/>
            <person name="Lin Y."/>
            <person name="Zhao L."/>
            <person name="Xing Q."/>
            <person name="Dou J."/>
            <person name="Li Y."/>
            <person name="Mao J."/>
            <person name="Guo H."/>
            <person name="Dou H."/>
            <person name="Li T."/>
            <person name="Mu C."/>
            <person name="Jiang W."/>
            <person name="Fu Q."/>
            <person name="Fu X."/>
            <person name="Miao Y."/>
            <person name="Liu J."/>
            <person name="Yu Q."/>
            <person name="Li R."/>
            <person name="Liao H."/>
            <person name="Li X."/>
            <person name="Kong Y."/>
            <person name="Jiang Z."/>
            <person name="Chourrout D."/>
            <person name="Li R."/>
            <person name="Bao Z."/>
        </authorList>
    </citation>
    <scope>NUCLEOTIDE SEQUENCE [LARGE SCALE GENOMIC DNA]</scope>
    <source>
        <strain evidence="4 5">PY_sf001</strain>
    </source>
</reference>
<evidence type="ECO:0000313" key="5">
    <source>
        <dbReference type="Proteomes" id="UP000242188"/>
    </source>
</evidence>
<feature type="compositionally biased region" description="Polar residues" evidence="1">
    <location>
        <begin position="120"/>
        <end position="134"/>
    </location>
</feature>
<dbReference type="PROSITE" id="PS50940">
    <property type="entry name" value="CHIT_BIND_II"/>
    <property type="match status" value="2"/>
</dbReference>
<evidence type="ECO:0000313" key="4">
    <source>
        <dbReference type="EMBL" id="OWF42966.1"/>
    </source>
</evidence>
<feature type="chain" id="PRO_5012939450" description="Chitin-binding type-2 domain-containing protein" evidence="2">
    <location>
        <begin position="17"/>
        <end position="303"/>
    </location>
</feature>
<feature type="region of interest" description="Disordered" evidence="1">
    <location>
        <begin position="71"/>
        <end position="143"/>
    </location>
</feature>
<dbReference type="InterPro" id="IPR036508">
    <property type="entry name" value="Chitin-bd_dom_sf"/>
</dbReference>